<dbReference type="PROSITE" id="PS50103">
    <property type="entry name" value="ZF_C3H1"/>
    <property type="match status" value="1"/>
</dbReference>
<protein>
    <recommendedName>
        <fullName evidence="1">C3H1-type domain-containing protein</fullName>
    </recommendedName>
</protein>
<organism evidence="2">
    <name type="scientific">viral metagenome</name>
    <dbReference type="NCBI Taxonomy" id="1070528"/>
    <lineage>
        <taxon>unclassified sequences</taxon>
        <taxon>metagenomes</taxon>
        <taxon>organismal metagenomes</taxon>
    </lineage>
</organism>
<evidence type="ECO:0000259" key="1">
    <source>
        <dbReference type="PROSITE" id="PS50103"/>
    </source>
</evidence>
<proteinExistence type="predicted"/>
<evidence type="ECO:0000313" key="2">
    <source>
        <dbReference type="EMBL" id="QHU34049.1"/>
    </source>
</evidence>
<reference evidence="2" key="1">
    <citation type="journal article" date="2020" name="Nature">
        <title>Giant virus diversity and host interactions through global metagenomics.</title>
        <authorList>
            <person name="Schulz F."/>
            <person name="Roux S."/>
            <person name="Paez-Espino D."/>
            <person name="Jungbluth S."/>
            <person name="Walsh D.A."/>
            <person name="Denef V.J."/>
            <person name="McMahon K.D."/>
            <person name="Konstantinidis K.T."/>
            <person name="Eloe-Fadrosh E.A."/>
            <person name="Kyrpides N.C."/>
            <person name="Woyke T."/>
        </authorList>
    </citation>
    <scope>NUCLEOTIDE SEQUENCE</scope>
    <source>
        <strain evidence="2">GVMAG-S-1016704-142</strain>
    </source>
</reference>
<name>A0A6C0LTG2_9ZZZZ</name>
<dbReference type="AlphaFoldDB" id="A0A6C0LTG2"/>
<dbReference type="EMBL" id="MN740566">
    <property type="protein sequence ID" value="QHU34049.1"/>
    <property type="molecule type" value="Genomic_DNA"/>
</dbReference>
<feature type="domain" description="C3H1-type" evidence="1">
    <location>
        <begin position="34"/>
        <end position="64"/>
    </location>
</feature>
<dbReference type="InterPro" id="IPR000571">
    <property type="entry name" value="Znf_CCCH"/>
</dbReference>
<accession>A0A6C0LTG2</accession>
<dbReference type="GO" id="GO:0046872">
    <property type="term" value="F:metal ion binding"/>
    <property type="evidence" value="ECO:0007669"/>
    <property type="project" value="InterPro"/>
</dbReference>
<sequence>MKRDIQTNILKICNSCINPGQPNQRWIRESNYNFLNPDICKNSSNCRTRWCAYPRTCKYLHDHETIEKYGHRIDIDPNTGERYKVHVIVKRNEEKWKKHLNMALEEIDQEEIVFQTWCNENNEYLTHCLNEHERRNEYDAYNAAIHYTSA</sequence>